<proteinExistence type="predicted"/>
<gene>
    <name evidence="2" type="ORF">ACFQE5_01430</name>
</gene>
<sequence>MTSATQHVHGRRCYWDHTRCGWVCQDELAARTGAAAQTAPPQATAPPRAVPPRIPATSSASRA</sequence>
<reference evidence="3" key="1">
    <citation type="journal article" date="2019" name="Int. J. Syst. Evol. Microbiol.">
        <title>The Global Catalogue of Microorganisms (GCM) 10K type strain sequencing project: providing services to taxonomists for standard genome sequencing and annotation.</title>
        <authorList>
            <consortium name="The Broad Institute Genomics Platform"/>
            <consortium name="The Broad Institute Genome Sequencing Center for Infectious Disease"/>
            <person name="Wu L."/>
            <person name="Ma J."/>
        </authorList>
    </citation>
    <scope>NUCLEOTIDE SEQUENCE [LARGE SCALE GENOMIC DNA]</scope>
    <source>
        <strain evidence="3">CCM 8391</strain>
    </source>
</reference>
<name>A0ABW1IWW7_9PSEU</name>
<feature type="compositionally biased region" description="Low complexity" evidence="1">
    <location>
        <begin position="31"/>
        <end position="47"/>
    </location>
</feature>
<dbReference type="Proteomes" id="UP001596302">
    <property type="component" value="Unassembled WGS sequence"/>
</dbReference>
<feature type="region of interest" description="Disordered" evidence="1">
    <location>
        <begin position="31"/>
        <end position="63"/>
    </location>
</feature>
<comment type="caution">
    <text evidence="2">The sequence shown here is derived from an EMBL/GenBank/DDBJ whole genome shotgun (WGS) entry which is preliminary data.</text>
</comment>
<evidence type="ECO:0000313" key="2">
    <source>
        <dbReference type="EMBL" id="MFC5992867.1"/>
    </source>
</evidence>
<dbReference type="EMBL" id="JBHSQW010000002">
    <property type="protein sequence ID" value="MFC5992867.1"/>
    <property type="molecule type" value="Genomic_DNA"/>
</dbReference>
<keyword evidence="3" id="KW-1185">Reference proteome</keyword>
<evidence type="ECO:0000256" key="1">
    <source>
        <dbReference type="SAM" id="MobiDB-lite"/>
    </source>
</evidence>
<evidence type="ECO:0000313" key="3">
    <source>
        <dbReference type="Proteomes" id="UP001596302"/>
    </source>
</evidence>
<protein>
    <submittedName>
        <fullName evidence="2">Uncharacterized protein</fullName>
    </submittedName>
</protein>
<dbReference type="RefSeq" id="WP_379581863.1">
    <property type="nucleotide sequence ID" value="NZ_JBHSQW010000002.1"/>
</dbReference>
<organism evidence="2 3">
    <name type="scientific">Pseudonocardia hispaniensis</name>
    <dbReference type="NCBI Taxonomy" id="904933"/>
    <lineage>
        <taxon>Bacteria</taxon>
        <taxon>Bacillati</taxon>
        <taxon>Actinomycetota</taxon>
        <taxon>Actinomycetes</taxon>
        <taxon>Pseudonocardiales</taxon>
        <taxon>Pseudonocardiaceae</taxon>
        <taxon>Pseudonocardia</taxon>
    </lineage>
</organism>
<accession>A0ABW1IWW7</accession>